<comment type="caution">
    <text evidence="3">The sequence shown here is derived from an EMBL/GenBank/DDBJ whole genome shotgun (WGS) entry which is preliminary data.</text>
</comment>
<keyword evidence="2" id="KW-0472">Membrane</keyword>
<gene>
    <name evidence="3" type="ORF">LHJ74_10945</name>
</gene>
<evidence type="ECO:0000313" key="4">
    <source>
        <dbReference type="Proteomes" id="UP001156389"/>
    </source>
</evidence>
<dbReference type="RefSeq" id="WP_260217716.1">
    <property type="nucleotide sequence ID" value="NZ_JAJAGO010000004.1"/>
</dbReference>
<keyword evidence="2" id="KW-1133">Transmembrane helix</keyword>
<feature type="region of interest" description="Disordered" evidence="1">
    <location>
        <begin position="1"/>
        <end position="22"/>
    </location>
</feature>
<dbReference type="EMBL" id="JAJAGO010000004">
    <property type="protein sequence ID" value="MCT2590421.1"/>
    <property type="molecule type" value="Genomic_DNA"/>
</dbReference>
<evidence type="ECO:0000256" key="1">
    <source>
        <dbReference type="SAM" id="MobiDB-lite"/>
    </source>
</evidence>
<reference evidence="3 4" key="1">
    <citation type="submission" date="2021-10" db="EMBL/GenBank/DDBJ databases">
        <title>Streptomyces gossypii sp. nov., isolated from soil collected from cotton field.</title>
        <authorList>
            <person name="Ge X."/>
            <person name="Chen X."/>
            <person name="Liu W."/>
        </authorList>
    </citation>
    <scope>NUCLEOTIDE SEQUENCE [LARGE SCALE GENOMIC DNA]</scope>
    <source>
        <strain evidence="3 4">N2-109</strain>
    </source>
</reference>
<evidence type="ECO:0000256" key="2">
    <source>
        <dbReference type="SAM" id="Phobius"/>
    </source>
</evidence>
<accession>A0ABT2JRA4</accession>
<evidence type="ECO:0008006" key="5">
    <source>
        <dbReference type="Google" id="ProtNLM"/>
    </source>
</evidence>
<organism evidence="3 4">
    <name type="scientific">Streptomyces gossypii</name>
    <dbReference type="NCBI Taxonomy" id="2883101"/>
    <lineage>
        <taxon>Bacteria</taxon>
        <taxon>Bacillati</taxon>
        <taxon>Actinomycetota</taxon>
        <taxon>Actinomycetes</taxon>
        <taxon>Kitasatosporales</taxon>
        <taxon>Streptomycetaceae</taxon>
        <taxon>Streptomyces</taxon>
    </lineage>
</organism>
<evidence type="ECO:0000313" key="3">
    <source>
        <dbReference type="EMBL" id="MCT2590421.1"/>
    </source>
</evidence>
<feature type="transmembrane region" description="Helical" evidence="2">
    <location>
        <begin position="78"/>
        <end position="97"/>
    </location>
</feature>
<keyword evidence="2" id="KW-0812">Transmembrane</keyword>
<protein>
    <recommendedName>
        <fullName evidence="5">LPS export ABC transporter periplasmic protein LptC</fullName>
    </recommendedName>
</protein>
<proteinExistence type="predicted"/>
<sequence>MAGSDKPPEGPFEEPPGGDDEYRSLVFDESFVEAARLQEFSAQERLADEQHAAVRSRPGGIAGRVMGRGPGLGKSRQGIVLVLLITLAFGTAIYMGIHNPYQDPGATPAQPMRVTTQPLVPQDAVPGGKPADLFEHSPAARFRAGAKGVPLPDAHRTDHFSENQILAALTSAKEYVVASSLDPAVLTGGAVSSVRVLLDTGQLEQFDRSVESPGNEARRASTGWMVRFDPSQVALAGRDVRVDGDMAVEETAPDVLEVTADHVFVYAVRPAQSGDDGGEETKAARNADGASLFTVRREVRFHFDRSDLRDQQLSVQQVSMRAGPMACSADPSEALRPMTAGERAEKGGPAGTDPYVRDRSSGSMCGVLADSAQPQSADPAR</sequence>
<keyword evidence="4" id="KW-1185">Reference proteome</keyword>
<dbReference type="Proteomes" id="UP001156389">
    <property type="component" value="Unassembled WGS sequence"/>
</dbReference>
<feature type="compositionally biased region" description="Polar residues" evidence="1">
    <location>
        <begin position="372"/>
        <end position="381"/>
    </location>
</feature>
<feature type="region of interest" description="Disordered" evidence="1">
    <location>
        <begin position="322"/>
        <end position="381"/>
    </location>
</feature>
<name>A0ABT2JRA4_9ACTN</name>